<dbReference type="AlphaFoldDB" id="A0A8J3CJI9"/>
<sequence length="123" mass="13902">MSALHPHRVSYYRIHKGKRVLVATEDVDDFGFYLGWNRLDPVAHTAVPYAAALLEDHLTRRTWTQPGSGERWWVTVHRILPDGSLRRACDAEVSVTVDSKGVKAVPRRPVANRACRCGRKEVA</sequence>
<name>A0A8J3CJI9_9PSEU</name>
<dbReference type="RefSeq" id="WP_189060682.1">
    <property type="nucleotide sequence ID" value="NZ_BMMK01000027.1"/>
</dbReference>
<gene>
    <name evidence="1" type="ORF">GCM10012275_48090</name>
</gene>
<protein>
    <submittedName>
        <fullName evidence="1">Uncharacterized protein</fullName>
    </submittedName>
</protein>
<proteinExistence type="predicted"/>
<evidence type="ECO:0000313" key="1">
    <source>
        <dbReference type="EMBL" id="GGM71941.1"/>
    </source>
</evidence>
<dbReference type="EMBL" id="BMMK01000027">
    <property type="protein sequence ID" value="GGM71941.1"/>
    <property type="molecule type" value="Genomic_DNA"/>
</dbReference>
<accession>A0A8J3CJI9</accession>
<comment type="caution">
    <text evidence="1">The sequence shown here is derived from an EMBL/GenBank/DDBJ whole genome shotgun (WGS) entry which is preliminary data.</text>
</comment>
<evidence type="ECO:0000313" key="2">
    <source>
        <dbReference type="Proteomes" id="UP000637578"/>
    </source>
</evidence>
<reference evidence="1" key="1">
    <citation type="journal article" date="2014" name="Int. J. Syst. Evol. Microbiol.">
        <title>Complete genome sequence of Corynebacterium casei LMG S-19264T (=DSM 44701T), isolated from a smear-ripened cheese.</title>
        <authorList>
            <consortium name="US DOE Joint Genome Institute (JGI-PGF)"/>
            <person name="Walter F."/>
            <person name="Albersmeier A."/>
            <person name="Kalinowski J."/>
            <person name="Ruckert C."/>
        </authorList>
    </citation>
    <scope>NUCLEOTIDE SEQUENCE</scope>
    <source>
        <strain evidence="1">CGMCC 4.5737</strain>
    </source>
</reference>
<reference evidence="1" key="2">
    <citation type="submission" date="2020-09" db="EMBL/GenBank/DDBJ databases">
        <authorList>
            <person name="Sun Q."/>
            <person name="Zhou Y."/>
        </authorList>
    </citation>
    <scope>NUCLEOTIDE SEQUENCE</scope>
    <source>
        <strain evidence="1">CGMCC 4.5737</strain>
    </source>
</reference>
<keyword evidence="2" id="KW-1185">Reference proteome</keyword>
<dbReference type="Proteomes" id="UP000637578">
    <property type="component" value="Unassembled WGS sequence"/>
</dbReference>
<organism evidence="1 2">
    <name type="scientific">Longimycelium tulufanense</name>
    <dbReference type="NCBI Taxonomy" id="907463"/>
    <lineage>
        <taxon>Bacteria</taxon>
        <taxon>Bacillati</taxon>
        <taxon>Actinomycetota</taxon>
        <taxon>Actinomycetes</taxon>
        <taxon>Pseudonocardiales</taxon>
        <taxon>Pseudonocardiaceae</taxon>
        <taxon>Longimycelium</taxon>
    </lineage>
</organism>